<comment type="caution">
    <text evidence="1">The sequence shown here is derived from an EMBL/GenBank/DDBJ whole genome shotgun (WGS) entry which is preliminary data.</text>
</comment>
<dbReference type="GO" id="GO:0017108">
    <property type="term" value="F:5'-flap endonuclease activity"/>
    <property type="evidence" value="ECO:0007669"/>
    <property type="project" value="InterPro"/>
</dbReference>
<dbReference type="GO" id="GO:0033567">
    <property type="term" value="P:DNA replication, Okazaki fragment processing"/>
    <property type="evidence" value="ECO:0007669"/>
    <property type="project" value="InterPro"/>
</dbReference>
<dbReference type="EMBL" id="JACGCM010002533">
    <property type="protein sequence ID" value="KAF6139135.1"/>
    <property type="molecule type" value="Genomic_DNA"/>
</dbReference>
<dbReference type="InterPro" id="IPR029060">
    <property type="entry name" value="PIN-like_dom_sf"/>
</dbReference>
<proteinExistence type="predicted"/>
<dbReference type="OrthoDB" id="275278at2759"/>
<gene>
    <name evidence="1" type="ORF">GIB67_009978</name>
</gene>
<dbReference type="Gene3D" id="3.40.50.1010">
    <property type="entry name" value="5'-nuclease"/>
    <property type="match status" value="1"/>
</dbReference>
<dbReference type="InterPro" id="IPR038969">
    <property type="entry name" value="FEN"/>
</dbReference>
<dbReference type="PANTHER" id="PTHR42646">
    <property type="entry name" value="FLAP ENDONUCLEASE XNI"/>
    <property type="match status" value="1"/>
</dbReference>
<sequence length="117" mass="13583">MEEEMNIEEIYYLHIKHIGGNSLKNGRHCKATLIEHVLRQGLRVVISSPDNDFKQLISEDVQIVMPMPEFRWWPFYTLKHYIAQYNCDPSFDFSFRCIVGDEVDGVPGIQHVVPGFG</sequence>
<name>A0A7J7L916_9MAGN</name>
<evidence type="ECO:0000313" key="1">
    <source>
        <dbReference type="EMBL" id="KAF6139135.1"/>
    </source>
</evidence>
<accession>A0A7J7L916</accession>
<dbReference type="AlphaFoldDB" id="A0A7J7L916"/>
<dbReference type="Proteomes" id="UP000541444">
    <property type="component" value="Unassembled WGS sequence"/>
</dbReference>
<reference evidence="1 2" key="1">
    <citation type="journal article" date="2020" name="IScience">
        <title>Genome Sequencing of the Endangered Kingdonia uniflora (Circaeasteraceae, Ranunculales) Reveals Potential Mechanisms of Evolutionary Specialization.</title>
        <authorList>
            <person name="Sun Y."/>
            <person name="Deng T."/>
            <person name="Zhang A."/>
            <person name="Moore M.J."/>
            <person name="Landis J.B."/>
            <person name="Lin N."/>
            <person name="Zhang H."/>
            <person name="Zhang X."/>
            <person name="Huang J."/>
            <person name="Zhang X."/>
            <person name="Sun H."/>
            <person name="Wang H."/>
        </authorList>
    </citation>
    <scope>NUCLEOTIDE SEQUENCE [LARGE SCALE GENOMIC DNA]</scope>
    <source>
        <strain evidence="1">TB1705</strain>
        <tissue evidence="1">Leaf</tissue>
    </source>
</reference>
<dbReference type="SUPFAM" id="SSF88723">
    <property type="entry name" value="PIN domain-like"/>
    <property type="match status" value="1"/>
</dbReference>
<organism evidence="1 2">
    <name type="scientific">Kingdonia uniflora</name>
    <dbReference type="NCBI Taxonomy" id="39325"/>
    <lineage>
        <taxon>Eukaryota</taxon>
        <taxon>Viridiplantae</taxon>
        <taxon>Streptophyta</taxon>
        <taxon>Embryophyta</taxon>
        <taxon>Tracheophyta</taxon>
        <taxon>Spermatophyta</taxon>
        <taxon>Magnoliopsida</taxon>
        <taxon>Ranunculales</taxon>
        <taxon>Circaeasteraceae</taxon>
        <taxon>Kingdonia</taxon>
    </lineage>
</organism>
<evidence type="ECO:0000313" key="2">
    <source>
        <dbReference type="Proteomes" id="UP000541444"/>
    </source>
</evidence>
<protein>
    <submittedName>
        <fullName evidence="1">Uncharacterized protein</fullName>
    </submittedName>
</protein>
<dbReference type="PANTHER" id="PTHR42646:SF4">
    <property type="entry name" value="5'-3' EXONUCLEASE FAMILY PROTEIN"/>
    <property type="match status" value="1"/>
</dbReference>
<keyword evidence="2" id="KW-1185">Reference proteome</keyword>